<reference evidence="1 2" key="2">
    <citation type="journal article" date="2014" name="J. Gen. Appl. Microbiol.">
        <title>The early diverging ascomycetous budding yeast Saitoella complicata has three histone deacetylases belonging to the Clr6, Hos2, and Rpd3 lineages.</title>
        <authorList>
            <person name="Nishida H."/>
            <person name="Matsumoto T."/>
            <person name="Kondo S."/>
            <person name="Hamamoto M."/>
            <person name="Yoshikawa H."/>
        </authorList>
    </citation>
    <scope>NUCLEOTIDE SEQUENCE [LARGE SCALE GENOMIC DNA]</scope>
    <source>
        <strain evidence="1 2">NRRL Y-17804</strain>
    </source>
</reference>
<evidence type="ECO:0000313" key="1">
    <source>
        <dbReference type="EMBL" id="GAO48599.1"/>
    </source>
</evidence>
<dbReference type="AlphaFoldDB" id="A0A0E9NFI1"/>
<comment type="caution">
    <text evidence="1">The sequence shown here is derived from an EMBL/GenBank/DDBJ whole genome shotgun (WGS) entry which is preliminary data.</text>
</comment>
<accession>A0A0E9NFI1</accession>
<evidence type="ECO:0000313" key="2">
    <source>
        <dbReference type="Proteomes" id="UP000033140"/>
    </source>
</evidence>
<name>A0A0E9NFI1_SAICN</name>
<proteinExistence type="predicted"/>
<protein>
    <submittedName>
        <fullName evidence="1">Uncharacterized protein</fullName>
    </submittedName>
</protein>
<gene>
    <name evidence="1" type="ORF">G7K_2770-t1</name>
</gene>
<reference evidence="1 2" key="3">
    <citation type="journal article" date="2015" name="Genome Announc.">
        <title>Draft Genome Sequence of the Archiascomycetous Yeast Saitoella complicata.</title>
        <authorList>
            <person name="Yamauchi K."/>
            <person name="Kondo S."/>
            <person name="Hamamoto M."/>
            <person name="Takahashi Y."/>
            <person name="Ogura Y."/>
            <person name="Hayashi T."/>
            <person name="Nishida H."/>
        </authorList>
    </citation>
    <scope>NUCLEOTIDE SEQUENCE [LARGE SCALE GENOMIC DNA]</scope>
    <source>
        <strain evidence="1 2">NRRL Y-17804</strain>
    </source>
</reference>
<keyword evidence="2" id="KW-1185">Reference proteome</keyword>
<sequence length="158" mass="16630">MSFLGTPSNMAFSRFSLQHPNSSLLSDPFRALKRVGLALNKHYGNVADRSDNAVRGAGVSFSFGVAVGSLLRIGECPALLPHLSVFRPSAPDRAGSLMTPHPTGTAGPVTSAHTTGSISAKARASLNAKNADKRRSKNLIMDLSLITITIKPSVAHLI</sequence>
<dbReference type="EMBL" id="BACD03000016">
    <property type="protein sequence ID" value="GAO48599.1"/>
    <property type="molecule type" value="Genomic_DNA"/>
</dbReference>
<reference evidence="1 2" key="1">
    <citation type="journal article" date="2011" name="J. Gen. Appl. Microbiol.">
        <title>Draft genome sequencing of the enigmatic yeast Saitoella complicata.</title>
        <authorList>
            <person name="Nishida H."/>
            <person name="Hamamoto M."/>
            <person name="Sugiyama J."/>
        </authorList>
    </citation>
    <scope>NUCLEOTIDE SEQUENCE [LARGE SCALE GENOMIC DNA]</scope>
    <source>
        <strain evidence="1 2">NRRL Y-17804</strain>
    </source>
</reference>
<organism evidence="1 2">
    <name type="scientific">Saitoella complicata (strain BCRC 22490 / CBS 7301 / JCM 7358 / NBRC 10748 / NRRL Y-17804)</name>
    <dbReference type="NCBI Taxonomy" id="698492"/>
    <lineage>
        <taxon>Eukaryota</taxon>
        <taxon>Fungi</taxon>
        <taxon>Dikarya</taxon>
        <taxon>Ascomycota</taxon>
        <taxon>Taphrinomycotina</taxon>
        <taxon>Taphrinomycotina incertae sedis</taxon>
        <taxon>Saitoella</taxon>
    </lineage>
</organism>
<dbReference type="Proteomes" id="UP000033140">
    <property type="component" value="Unassembled WGS sequence"/>
</dbReference>